<dbReference type="GO" id="GO:0004197">
    <property type="term" value="F:cysteine-type endopeptidase activity"/>
    <property type="evidence" value="ECO:0007669"/>
    <property type="project" value="InterPro"/>
</dbReference>
<sequence length="328" mass="35556">MKKALVIGIDNYPTAPLMGCVNDAVAIAELLENDGNGDPNFSVIKLVSNEQDVTSESLINAISELFSGEADTALLYFAGHGIIVPETNAGYIVSCDGRRGAWGTSLSEILGLANKAHPKIKSCVIILDCCHSGYAGEVAGVDGNASAIGTGVTILTASHREGGAMEEDGRGIFTDILLDGLRGGCSDILGNITPAAIYSHVDQTLGPWEQRPMYKANVQHFVTLRKVEPKVPKDVLRRLVTYFPNKTDIFALDPSFEPDRINVPEEFRHLPVNDEHVNIFKELQKCNRYGLVVPVDADHMFYAAINSTGCKLTGLGAHYRKLAEMKRI</sequence>
<comment type="caution">
    <text evidence="2">The sequence shown here is derived from an EMBL/GenBank/DDBJ whole genome shotgun (WGS) entry which is preliminary data.</text>
</comment>
<reference evidence="2 3" key="1">
    <citation type="submission" date="2017-01" db="EMBL/GenBank/DDBJ databases">
        <authorList>
            <person name="Mah S.A."/>
            <person name="Swanson W.J."/>
            <person name="Moy G.W."/>
            <person name="Vacquier V.D."/>
        </authorList>
    </citation>
    <scope>NUCLEOTIDE SEQUENCE [LARGE SCALE GENOMIC DNA]</scope>
    <source>
        <strain evidence="2">PDD-32b-74</strain>
    </source>
</reference>
<dbReference type="Pfam" id="PF00656">
    <property type="entry name" value="Peptidase_C14"/>
    <property type="match status" value="1"/>
</dbReference>
<accession>A0A244ELE0</accession>
<evidence type="ECO:0000313" key="3">
    <source>
        <dbReference type="Proteomes" id="UP000195128"/>
    </source>
</evidence>
<dbReference type="EMBL" id="MTSA01000019">
    <property type="protein sequence ID" value="OUM05345.1"/>
    <property type="molecule type" value="Genomic_DNA"/>
</dbReference>
<dbReference type="Proteomes" id="UP000195128">
    <property type="component" value="Unassembled WGS sequence"/>
</dbReference>
<dbReference type="InterPro" id="IPR029030">
    <property type="entry name" value="Caspase-like_dom_sf"/>
</dbReference>
<gene>
    <name evidence="2" type="ORF">BW686_21890</name>
</gene>
<evidence type="ECO:0000259" key="1">
    <source>
        <dbReference type="Pfam" id="PF00656"/>
    </source>
</evidence>
<dbReference type="AlphaFoldDB" id="A0A244ELE0"/>
<dbReference type="Gene3D" id="3.40.50.1460">
    <property type="match status" value="1"/>
</dbReference>
<evidence type="ECO:0000313" key="2">
    <source>
        <dbReference type="EMBL" id="OUM05345.1"/>
    </source>
</evidence>
<protein>
    <submittedName>
        <fullName evidence="2">Peptidase C14 caspase catalytic subunit p20</fullName>
    </submittedName>
</protein>
<dbReference type="OrthoDB" id="9812126at2"/>
<dbReference type="GO" id="GO:0006508">
    <property type="term" value="P:proteolysis"/>
    <property type="evidence" value="ECO:0007669"/>
    <property type="project" value="InterPro"/>
</dbReference>
<feature type="domain" description="Peptidase C14 caspase" evidence="1">
    <location>
        <begin position="2"/>
        <end position="216"/>
    </location>
</feature>
<name>A0A244ELE0_PSESX</name>
<dbReference type="RefSeq" id="WP_011104632.1">
    <property type="nucleotide sequence ID" value="NZ_MTSA01000019.1"/>
</dbReference>
<dbReference type="GeneID" id="1185281"/>
<organism evidence="2 3">
    <name type="scientific">Pseudomonas syringae</name>
    <dbReference type="NCBI Taxonomy" id="317"/>
    <lineage>
        <taxon>Bacteria</taxon>
        <taxon>Pseudomonadati</taxon>
        <taxon>Pseudomonadota</taxon>
        <taxon>Gammaproteobacteria</taxon>
        <taxon>Pseudomonadales</taxon>
        <taxon>Pseudomonadaceae</taxon>
        <taxon>Pseudomonas</taxon>
    </lineage>
</organism>
<dbReference type="InterPro" id="IPR011600">
    <property type="entry name" value="Pept_C14_caspase"/>
</dbReference>
<dbReference type="SUPFAM" id="SSF52129">
    <property type="entry name" value="Caspase-like"/>
    <property type="match status" value="1"/>
</dbReference>
<proteinExistence type="predicted"/>